<evidence type="ECO:0000313" key="1">
    <source>
        <dbReference type="EnsemblMetazoa" id="PPA46033.1"/>
    </source>
</evidence>
<dbReference type="AlphaFoldDB" id="A0A2A6D247"/>
<accession>A0A8R1V1D0</accession>
<evidence type="ECO:0000313" key="2">
    <source>
        <dbReference type="Proteomes" id="UP000005239"/>
    </source>
</evidence>
<gene>
    <name evidence="1" type="primary">WBGene00284402</name>
</gene>
<name>A0A2A6D247_PRIPA</name>
<proteinExistence type="predicted"/>
<reference evidence="2" key="1">
    <citation type="journal article" date="2008" name="Nat. Genet.">
        <title>The Pristionchus pacificus genome provides a unique perspective on nematode lifestyle and parasitism.</title>
        <authorList>
            <person name="Dieterich C."/>
            <person name="Clifton S.W."/>
            <person name="Schuster L.N."/>
            <person name="Chinwalla A."/>
            <person name="Delehaunty K."/>
            <person name="Dinkelacker I."/>
            <person name="Fulton L."/>
            <person name="Fulton R."/>
            <person name="Godfrey J."/>
            <person name="Minx P."/>
            <person name="Mitreva M."/>
            <person name="Roeseler W."/>
            <person name="Tian H."/>
            <person name="Witte H."/>
            <person name="Yang S.P."/>
            <person name="Wilson R.K."/>
            <person name="Sommer R.J."/>
        </authorList>
    </citation>
    <scope>NUCLEOTIDE SEQUENCE [LARGE SCALE GENOMIC DNA]</scope>
    <source>
        <strain evidence="2">PS312</strain>
    </source>
</reference>
<sequence length="262" mass="29628">MHHIMHQQSYDAWTARCSLEKADREARKYEHLETRKRIYPCYGETATIHTSSSLSTRKTYVNLPTIPPVRVLFDMEMSTVVVPEKKRFLPTFEANSIPTMPVPACYSRQLQHSASTPNSALSYSLFSLVTPLPAPHELFQSDDRLCPEIWAAIRALPLSQLLAALEQGQSVFRRAPSQSVASFPIFGRGTVSYKPFTRKEPLRSLVADGSADCERKSTENDECPLGLHARFWSQHLIEYVNLSSRLISTTFLNPEALKASRN</sequence>
<dbReference type="Proteomes" id="UP000005239">
    <property type="component" value="Unassembled WGS sequence"/>
</dbReference>
<protein>
    <submittedName>
        <fullName evidence="1">Uncharacterized protein</fullName>
    </submittedName>
</protein>
<organism evidence="1 2">
    <name type="scientific">Pristionchus pacificus</name>
    <name type="common">Parasitic nematode worm</name>
    <dbReference type="NCBI Taxonomy" id="54126"/>
    <lineage>
        <taxon>Eukaryota</taxon>
        <taxon>Metazoa</taxon>
        <taxon>Ecdysozoa</taxon>
        <taxon>Nematoda</taxon>
        <taxon>Chromadorea</taxon>
        <taxon>Rhabditida</taxon>
        <taxon>Rhabditina</taxon>
        <taxon>Diplogasteromorpha</taxon>
        <taxon>Diplogasteroidea</taxon>
        <taxon>Neodiplogasteridae</taxon>
        <taxon>Pristionchus</taxon>
    </lineage>
</organism>
<keyword evidence="2" id="KW-1185">Reference proteome</keyword>
<dbReference type="EnsemblMetazoa" id="PPA46033.1">
    <property type="protein sequence ID" value="PPA46033.1"/>
    <property type="gene ID" value="WBGene00284402"/>
</dbReference>
<accession>A0A2A6D247</accession>
<reference evidence="1" key="2">
    <citation type="submission" date="2022-06" db="UniProtKB">
        <authorList>
            <consortium name="EnsemblMetazoa"/>
        </authorList>
    </citation>
    <scope>IDENTIFICATION</scope>
    <source>
        <strain evidence="1">PS312</strain>
    </source>
</reference>